<organism evidence="2 3">
    <name type="scientific">Pleurotus eryngii</name>
    <name type="common">Boletus of the steppes</name>
    <dbReference type="NCBI Taxonomy" id="5323"/>
    <lineage>
        <taxon>Eukaryota</taxon>
        <taxon>Fungi</taxon>
        <taxon>Dikarya</taxon>
        <taxon>Basidiomycota</taxon>
        <taxon>Agaricomycotina</taxon>
        <taxon>Agaricomycetes</taxon>
        <taxon>Agaricomycetidae</taxon>
        <taxon>Agaricales</taxon>
        <taxon>Pleurotineae</taxon>
        <taxon>Pleurotaceae</taxon>
        <taxon>Pleurotus</taxon>
    </lineage>
</organism>
<accession>A0A9P6DE11</accession>
<evidence type="ECO:0000313" key="3">
    <source>
        <dbReference type="Proteomes" id="UP000807025"/>
    </source>
</evidence>
<dbReference type="OrthoDB" id="3065467at2759"/>
<dbReference type="AlphaFoldDB" id="A0A9P6DE11"/>
<dbReference type="EMBL" id="MU154597">
    <property type="protein sequence ID" value="KAF9492668.1"/>
    <property type="molecule type" value="Genomic_DNA"/>
</dbReference>
<protein>
    <submittedName>
        <fullName evidence="2">Uncharacterized protein</fullName>
    </submittedName>
</protein>
<keyword evidence="3" id="KW-1185">Reference proteome</keyword>
<proteinExistence type="predicted"/>
<comment type="caution">
    <text evidence="2">The sequence shown here is derived from an EMBL/GenBank/DDBJ whole genome shotgun (WGS) entry which is preliminary data.</text>
</comment>
<feature type="compositionally biased region" description="Pro residues" evidence="1">
    <location>
        <begin position="36"/>
        <end position="71"/>
    </location>
</feature>
<sequence>MVLPNEISRSSNDRSAAMVTDTTLSHDVHMMFEPAPRSPSPLPPSPLPPSPLPPSPPLPPPPPPPPSPPPRYTASGCRMHINFGKLPLRFRDTLPQTAPMNVTSETPPAAPQLPCILLIVRDQLATMVNTFGMWREYLHRPSFDPDQAVAQEDLAN</sequence>
<reference evidence="2" key="1">
    <citation type="submission" date="2020-11" db="EMBL/GenBank/DDBJ databases">
        <authorList>
            <consortium name="DOE Joint Genome Institute"/>
            <person name="Ahrendt S."/>
            <person name="Riley R."/>
            <person name="Andreopoulos W."/>
            <person name="Labutti K."/>
            <person name="Pangilinan J."/>
            <person name="Ruiz-Duenas F.J."/>
            <person name="Barrasa J.M."/>
            <person name="Sanchez-Garcia M."/>
            <person name="Camarero S."/>
            <person name="Miyauchi S."/>
            <person name="Serrano A."/>
            <person name="Linde D."/>
            <person name="Babiker R."/>
            <person name="Drula E."/>
            <person name="Ayuso-Fernandez I."/>
            <person name="Pacheco R."/>
            <person name="Padilla G."/>
            <person name="Ferreira P."/>
            <person name="Barriuso J."/>
            <person name="Kellner H."/>
            <person name="Castanera R."/>
            <person name="Alfaro M."/>
            <person name="Ramirez L."/>
            <person name="Pisabarro A.G."/>
            <person name="Kuo A."/>
            <person name="Tritt A."/>
            <person name="Lipzen A."/>
            <person name="He G."/>
            <person name="Yan M."/>
            <person name="Ng V."/>
            <person name="Cullen D."/>
            <person name="Martin F."/>
            <person name="Rosso M.-N."/>
            <person name="Henrissat B."/>
            <person name="Hibbett D."/>
            <person name="Martinez A.T."/>
            <person name="Grigoriev I.V."/>
        </authorList>
    </citation>
    <scope>NUCLEOTIDE SEQUENCE</scope>
    <source>
        <strain evidence="2">ATCC 90797</strain>
    </source>
</reference>
<feature type="region of interest" description="Disordered" evidence="1">
    <location>
        <begin position="1"/>
        <end position="76"/>
    </location>
</feature>
<feature type="compositionally biased region" description="Polar residues" evidence="1">
    <location>
        <begin position="7"/>
        <end position="23"/>
    </location>
</feature>
<name>A0A9P6DE11_PLEER</name>
<evidence type="ECO:0000256" key="1">
    <source>
        <dbReference type="SAM" id="MobiDB-lite"/>
    </source>
</evidence>
<evidence type="ECO:0000313" key="2">
    <source>
        <dbReference type="EMBL" id="KAF9492668.1"/>
    </source>
</evidence>
<gene>
    <name evidence="2" type="ORF">BDN71DRAFT_1509246</name>
</gene>
<dbReference type="Proteomes" id="UP000807025">
    <property type="component" value="Unassembled WGS sequence"/>
</dbReference>